<evidence type="ECO:0000256" key="8">
    <source>
        <dbReference type="ARBA" id="ARBA00022989"/>
    </source>
</evidence>
<dbReference type="PROSITE" id="PS50109">
    <property type="entry name" value="HIS_KIN"/>
    <property type="match status" value="1"/>
</dbReference>
<dbReference type="Gene3D" id="3.30.565.10">
    <property type="entry name" value="Histidine kinase-like ATPase, C-terminal domain"/>
    <property type="match status" value="1"/>
</dbReference>
<evidence type="ECO:0000313" key="15">
    <source>
        <dbReference type="EMBL" id="TVZ06710.1"/>
    </source>
</evidence>
<dbReference type="InterPro" id="IPR036890">
    <property type="entry name" value="HATPase_C_sf"/>
</dbReference>
<dbReference type="PANTHER" id="PTHR45436">
    <property type="entry name" value="SENSOR HISTIDINE KINASE YKOH"/>
    <property type="match status" value="1"/>
</dbReference>
<sequence length="458" mass="48994">MNVPSLRRLWPQKVRTRLTLIYAAPFLVAGLAVFGLALFVLQRIILPTSPTESLIASGKLVGSVAQACQAYTTTSTYLCEHAYAAYYAGTVAGMQAQQNTLAKLLGYWALGLGVMTVASGGLGWYISGRLLRPVREITATARRASEQHLGERLALTGPRDELKELADTFDGMLERLDAAFATQRRFVANASHELRTPLTVMRTAIDVTLAKPTTTARQLTDMAVRVRRSIDKAESMIEALLTIAVSDQGKLSTEFTDLATLAEDAIDAAAPEIERLQLTVDAKLDPAETAADPQLLERMIANLVGNAVRHNEAGGWIRVCTGSSDAAAHLEIANSGPFIPDEAVPSLFEPFRRMEARTAVRDGVGLGLSIARSVATAHGASITARSQPEGGLDISVVIPRRRTSPPIRLPHAHDGGPADRRSRPRPSSRKSRANSNSLSSSHGPSAPPWATASAISAA</sequence>
<dbReference type="CDD" id="cd00082">
    <property type="entry name" value="HisKA"/>
    <property type="match status" value="1"/>
</dbReference>
<dbReference type="InterPro" id="IPR003661">
    <property type="entry name" value="HisK_dim/P_dom"/>
</dbReference>
<evidence type="ECO:0000256" key="7">
    <source>
        <dbReference type="ARBA" id="ARBA00022777"/>
    </source>
</evidence>
<dbReference type="Gene3D" id="1.10.287.130">
    <property type="match status" value="1"/>
</dbReference>
<keyword evidence="5" id="KW-0808">Transferase</keyword>
<dbReference type="SUPFAM" id="SSF158472">
    <property type="entry name" value="HAMP domain-like"/>
    <property type="match status" value="1"/>
</dbReference>
<dbReference type="InterPro" id="IPR036097">
    <property type="entry name" value="HisK_dim/P_sf"/>
</dbReference>
<dbReference type="EMBL" id="RPFW01000001">
    <property type="protein sequence ID" value="TVZ06710.1"/>
    <property type="molecule type" value="Genomic_DNA"/>
</dbReference>
<feature type="compositionally biased region" description="Basic residues" evidence="11">
    <location>
        <begin position="422"/>
        <end position="432"/>
    </location>
</feature>
<dbReference type="GO" id="GO:0000155">
    <property type="term" value="F:phosphorelay sensor kinase activity"/>
    <property type="evidence" value="ECO:0007669"/>
    <property type="project" value="InterPro"/>
</dbReference>
<evidence type="ECO:0000256" key="5">
    <source>
        <dbReference type="ARBA" id="ARBA00022679"/>
    </source>
</evidence>
<dbReference type="Pfam" id="PF02518">
    <property type="entry name" value="HATPase_c"/>
    <property type="match status" value="1"/>
</dbReference>
<evidence type="ECO:0000313" key="16">
    <source>
        <dbReference type="Proteomes" id="UP000460272"/>
    </source>
</evidence>
<feature type="domain" description="Histidine kinase" evidence="13">
    <location>
        <begin position="189"/>
        <end position="402"/>
    </location>
</feature>
<dbReference type="SMART" id="SM00388">
    <property type="entry name" value="HisKA"/>
    <property type="match status" value="1"/>
</dbReference>
<dbReference type="OrthoDB" id="9786919at2"/>
<keyword evidence="4" id="KW-0597">Phosphoprotein</keyword>
<feature type="transmembrane region" description="Helical" evidence="12">
    <location>
        <begin position="20"/>
        <end position="41"/>
    </location>
</feature>
<keyword evidence="6 12" id="KW-0812">Transmembrane</keyword>
<comment type="subcellular location">
    <subcellularLocation>
        <location evidence="2">Cell membrane</location>
    </subcellularLocation>
</comment>
<reference evidence="15 16" key="1">
    <citation type="submission" date="2018-11" db="EMBL/GenBank/DDBJ databases">
        <title>Trebonia kvetii gen.nov., sp.nov., a novel acidophilic actinobacterium, and proposal of the new actinobacterial family Treboniaceae fam. nov.</title>
        <authorList>
            <person name="Rapoport D."/>
            <person name="Sagova-Mareckova M."/>
            <person name="Sedlacek I."/>
            <person name="Provaznik J."/>
            <person name="Kralova S."/>
            <person name="Pavlinic D."/>
            <person name="Benes V."/>
            <person name="Kopecky J."/>
        </authorList>
    </citation>
    <scope>NUCLEOTIDE SEQUENCE [LARGE SCALE GENOMIC DNA]</scope>
    <source>
        <strain evidence="15 16">15Tr583</strain>
    </source>
</reference>
<dbReference type="InterPro" id="IPR005467">
    <property type="entry name" value="His_kinase_dom"/>
</dbReference>
<proteinExistence type="predicted"/>
<dbReference type="InterPro" id="IPR003594">
    <property type="entry name" value="HATPase_dom"/>
</dbReference>
<keyword evidence="10 12" id="KW-0472">Membrane</keyword>
<dbReference type="Pfam" id="PF00512">
    <property type="entry name" value="HisKA"/>
    <property type="match status" value="1"/>
</dbReference>
<dbReference type="SMART" id="SM00304">
    <property type="entry name" value="HAMP"/>
    <property type="match status" value="1"/>
</dbReference>
<dbReference type="PANTHER" id="PTHR45436:SF8">
    <property type="entry name" value="HISTIDINE KINASE"/>
    <property type="match status" value="1"/>
</dbReference>
<gene>
    <name evidence="15" type="ORF">EAS64_04895</name>
</gene>
<protein>
    <recommendedName>
        <fullName evidence="3">histidine kinase</fullName>
        <ecNumber evidence="3">2.7.13.3</ecNumber>
    </recommendedName>
</protein>
<evidence type="ECO:0000256" key="6">
    <source>
        <dbReference type="ARBA" id="ARBA00022692"/>
    </source>
</evidence>
<comment type="catalytic activity">
    <reaction evidence="1">
        <text>ATP + protein L-histidine = ADP + protein N-phospho-L-histidine.</text>
        <dbReference type="EC" id="2.7.13.3"/>
    </reaction>
</comment>
<dbReference type="InterPro" id="IPR004358">
    <property type="entry name" value="Sig_transdc_His_kin-like_C"/>
</dbReference>
<feature type="region of interest" description="Disordered" evidence="11">
    <location>
        <begin position="401"/>
        <end position="458"/>
    </location>
</feature>
<evidence type="ECO:0000256" key="12">
    <source>
        <dbReference type="SAM" id="Phobius"/>
    </source>
</evidence>
<feature type="transmembrane region" description="Helical" evidence="12">
    <location>
        <begin position="104"/>
        <end position="126"/>
    </location>
</feature>
<accession>A0A6P2C6A8</accession>
<dbReference type="PROSITE" id="PS50885">
    <property type="entry name" value="HAMP"/>
    <property type="match status" value="1"/>
</dbReference>
<dbReference type="EC" id="2.7.13.3" evidence="3"/>
<organism evidence="15 16">
    <name type="scientific">Trebonia kvetii</name>
    <dbReference type="NCBI Taxonomy" id="2480626"/>
    <lineage>
        <taxon>Bacteria</taxon>
        <taxon>Bacillati</taxon>
        <taxon>Actinomycetota</taxon>
        <taxon>Actinomycetes</taxon>
        <taxon>Streptosporangiales</taxon>
        <taxon>Treboniaceae</taxon>
        <taxon>Trebonia</taxon>
    </lineage>
</organism>
<dbReference type="Pfam" id="PF00672">
    <property type="entry name" value="HAMP"/>
    <property type="match status" value="1"/>
</dbReference>
<feature type="compositionally biased region" description="Low complexity" evidence="11">
    <location>
        <begin position="433"/>
        <end position="444"/>
    </location>
</feature>
<dbReference type="SMART" id="SM00387">
    <property type="entry name" value="HATPase_c"/>
    <property type="match status" value="1"/>
</dbReference>
<keyword evidence="8 12" id="KW-1133">Transmembrane helix</keyword>
<keyword evidence="7 15" id="KW-0418">Kinase</keyword>
<feature type="compositionally biased region" description="Basic and acidic residues" evidence="11">
    <location>
        <begin position="411"/>
        <end position="421"/>
    </location>
</feature>
<evidence type="ECO:0000256" key="4">
    <source>
        <dbReference type="ARBA" id="ARBA00022553"/>
    </source>
</evidence>
<dbReference type="InterPro" id="IPR003660">
    <property type="entry name" value="HAMP_dom"/>
</dbReference>
<evidence type="ECO:0000259" key="14">
    <source>
        <dbReference type="PROSITE" id="PS50885"/>
    </source>
</evidence>
<evidence type="ECO:0000259" key="13">
    <source>
        <dbReference type="PROSITE" id="PS50109"/>
    </source>
</evidence>
<evidence type="ECO:0000256" key="1">
    <source>
        <dbReference type="ARBA" id="ARBA00000085"/>
    </source>
</evidence>
<dbReference type="PRINTS" id="PR00344">
    <property type="entry name" value="BCTRLSENSOR"/>
</dbReference>
<dbReference type="CDD" id="cd06225">
    <property type="entry name" value="HAMP"/>
    <property type="match status" value="1"/>
</dbReference>
<dbReference type="Proteomes" id="UP000460272">
    <property type="component" value="Unassembled WGS sequence"/>
</dbReference>
<dbReference type="Gene3D" id="6.10.340.10">
    <property type="match status" value="1"/>
</dbReference>
<evidence type="ECO:0000256" key="9">
    <source>
        <dbReference type="ARBA" id="ARBA00023012"/>
    </source>
</evidence>
<dbReference type="InterPro" id="IPR050428">
    <property type="entry name" value="TCS_sensor_his_kinase"/>
</dbReference>
<dbReference type="GO" id="GO:0005886">
    <property type="term" value="C:plasma membrane"/>
    <property type="evidence" value="ECO:0007669"/>
    <property type="project" value="UniProtKB-SubCell"/>
</dbReference>
<keyword evidence="16" id="KW-1185">Reference proteome</keyword>
<dbReference type="AlphaFoldDB" id="A0A6P2C6A8"/>
<keyword evidence="9" id="KW-0902">Two-component regulatory system</keyword>
<feature type="domain" description="HAMP" evidence="14">
    <location>
        <begin position="128"/>
        <end position="181"/>
    </location>
</feature>
<name>A0A6P2C6A8_9ACTN</name>
<dbReference type="SUPFAM" id="SSF55874">
    <property type="entry name" value="ATPase domain of HSP90 chaperone/DNA topoisomerase II/histidine kinase"/>
    <property type="match status" value="1"/>
</dbReference>
<evidence type="ECO:0000256" key="10">
    <source>
        <dbReference type="ARBA" id="ARBA00023136"/>
    </source>
</evidence>
<comment type="caution">
    <text evidence="15">The sequence shown here is derived from an EMBL/GenBank/DDBJ whole genome shotgun (WGS) entry which is preliminary data.</text>
</comment>
<evidence type="ECO:0000256" key="11">
    <source>
        <dbReference type="SAM" id="MobiDB-lite"/>
    </source>
</evidence>
<dbReference type="SUPFAM" id="SSF47384">
    <property type="entry name" value="Homodimeric domain of signal transducing histidine kinase"/>
    <property type="match status" value="1"/>
</dbReference>
<evidence type="ECO:0000256" key="3">
    <source>
        <dbReference type="ARBA" id="ARBA00012438"/>
    </source>
</evidence>
<evidence type="ECO:0000256" key="2">
    <source>
        <dbReference type="ARBA" id="ARBA00004236"/>
    </source>
</evidence>